<name>A0A0F6SQQ5_9CORY</name>
<evidence type="ECO:0000313" key="4">
    <source>
        <dbReference type="Proteomes" id="UP000034037"/>
    </source>
</evidence>
<keyword evidence="2" id="KW-0472">Membrane</keyword>
<feature type="transmembrane region" description="Helical" evidence="2">
    <location>
        <begin position="470"/>
        <end position="487"/>
    </location>
</feature>
<feature type="transmembrane region" description="Helical" evidence="2">
    <location>
        <begin position="29"/>
        <end position="49"/>
    </location>
</feature>
<dbReference type="Pfam" id="PF20176">
    <property type="entry name" value="DUF6541"/>
    <property type="match status" value="1"/>
</dbReference>
<evidence type="ECO:0000313" key="3">
    <source>
        <dbReference type="EMBL" id="AKF26619.1"/>
    </source>
</evidence>
<feature type="region of interest" description="Disordered" evidence="1">
    <location>
        <begin position="755"/>
        <end position="799"/>
    </location>
</feature>
<evidence type="ECO:0000256" key="2">
    <source>
        <dbReference type="SAM" id="Phobius"/>
    </source>
</evidence>
<feature type="region of interest" description="Disordered" evidence="1">
    <location>
        <begin position="102"/>
        <end position="128"/>
    </location>
</feature>
<keyword evidence="2" id="KW-1133">Transmembrane helix</keyword>
<organism evidence="3 4">
    <name type="scientific">[Brevibacterium] flavum</name>
    <dbReference type="NCBI Taxonomy" id="92706"/>
    <lineage>
        <taxon>Bacteria</taxon>
        <taxon>Bacillati</taxon>
        <taxon>Actinomycetota</taxon>
        <taxon>Actinomycetes</taxon>
        <taxon>Mycobacteriales</taxon>
        <taxon>Corynebacteriaceae</taxon>
        <taxon>Corynebacterium</taxon>
    </lineage>
</organism>
<feature type="transmembrane region" description="Helical" evidence="2">
    <location>
        <begin position="443"/>
        <end position="465"/>
    </location>
</feature>
<proteinExistence type="predicted"/>
<keyword evidence="2" id="KW-0812">Transmembrane</keyword>
<feature type="transmembrane region" description="Helical" evidence="2">
    <location>
        <begin position="543"/>
        <end position="562"/>
    </location>
</feature>
<feature type="transmembrane region" description="Helical" evidence="2">
    <location>
        <begin position="387"/>
        <end position="406"/>
    </location>
</feature>
<feature type="transmembrane region" description="Helical" evidence="2">
    <location>
        <begin position="351"/>
        <end position="367"/>
    </location>
</feature>
<dbReference type="RefSeq" id="WP_034983561.1">
    <property type="nucleotide sequence ID" value="NZ_CP011309.1"/>
</dbReference>
<evidence type="ECO:0000256" key="1">
    <source>
        <dbReference type="SAM" id="MobiDB-lite"/>
    </source>
</evidence>
<reference evidence="3 4" key="1">
    <citation type="submission" date="2015-04" db="EMBL/GenBank/DDBJ databases">
        <title>Complete Genome Sequence of Brevibacterium flavum ATCC 15168.</title>
        <authorList>
            <person name="Ahn J."/>
            <person name="Park G."/>
            <person name="Jeon W."/>
            <person name="Jang Y."/>
            <person name="Jang M."/>
            <person name="Lee H."/>
            <person name="Lee H."/>
        </authorList>
    </citation>
    <scope>NUCLEOTIDE SEQUENCE [LARGE SCALE GENOMIC DNA]</scope>
    <source>
        <strain evidence="3 4">ATCC 15168</strain>
    </source>
</reference>
<feature type="compositionally biased region" description="Low complexity" evidence="1">
    <location>
        <begin position="112"/>
        <end position="121"/>
    </location>
</feature>
<feature type="transmembrane region" description="Helical" evidence="2">
    <location>
        <begin position="250"/>
        <end position="269"/>
    </location>
</feature>
<feature type="transmembrane region" description="Helical" evidence="2">
    <location>
        <begin position="61"/>
        <end position="85"/>
    </location>
</feature>
<dbReference type="HOGENOM" id="CLU_017691_0_0_11"/>
<feature type="transmembrane region" description="Helical" evidence="2">
    <location>
        <begin position="512"/>
        <end position="536"/>
    </location>
</feature>
<gene>
    <name evidence="3" type="ORF">YH66_03150</name>
</gene>
<dbReference type="AlphaFoldDB" id="A0A0F6SQQ5"/>
<dbReference type="Proteomes" id="UP000034037">
    <property type="component" value="Chromosome"/>
</dbReference>
<protein>
    <submittedName>
        <fullName evidence="3">Membrane protein</fullName>
    </submittedName>
</protein>
<feature type="transmembrane region" description="Helical" evidence="2">
    <location>
        <begin position="6"/>
        <end position="22"/>
    </location>
</feature>
<keyword evidence="4" id="KW-1185">Reference proteome</keyword>
<dbReference type="PATRIC" id="fig|92706.3.peg.650"/>
<sequence length="799" mass="87267">MLTTLWIAVLVFTVPGLVVSWVSGLKVPWAIAASIPATFGIYGLSAWLLGLWEMRFDLHSVVISTLVFAAVALVWRLFFVGGWLVRRRKARIRRQTLADEEPAENAEVSAGEPAESSTNEAAESESETSERRGIWRVIFDYMRDGGILDQRWLLPAAGAITGAWLIIDRAVDLLLSTEHGLGDIVQGWDVHWHASTVRFIDETGIASSTMMGQLRNIETQQDLFYPSAWHAGAWVLSDVGNLTIVEATNLTGIVLSGLLLPLAVALIAWRMINNRGLTAQIGAGFAGLITIASPVLFWVGNYVGAWPYVAAIGASGVVLALFMSTPSVPVRIFAAALAFMGMFQLHPAPSTIVIMVLLLWWLLKLVVVPSRKVKGWKAGIGIRLKDVGILAITGIIGVLFMLPQVISGSEQTEDVLSYSAEEQVTRSESWLVSIFMETRHVDFFGNIDIVPVLVFAAIGGVVSLVWRGNLWAPVFYFASVALTANSLKPFEEPWGDWLNIVGGLHYSTGHRLIMPVAMFTFAAAGIGAAAVIRLICLGPIKKFATVSGVVSVVMALVVAVPLQTWAKDFVEEGSETTILAPHNDERMVSNNDLAAWDWLIQQPGGADMNIMGDPADGNGWMYAYNGLHSVARHYAWPAAGEGSATAMLFWWPQLLGVGTDENPDQVNDVDQAARDLNVGYFMISPWTFWDFQIPNFRQIDLLWQTPGVTPVYKKGDSVIFAVNDMFTDAELDQMRAPGNSPEPLPELPTLGEIGLAETEDEVDQTYYHRPTVPAGENSAMPSAETLYAPDPTKPHTVPN</sequence>
<accession>A0A0F6SQQ5</accession>
<feature type="transmembrane region" description="Helical" evidence="2">
    <location>
        <begin position="281"/>
        <end position="299"/>
    </location>
</feature>
<dbReference type="InterPro" id="IPR046671">
    <property type="entry name" value="DUF6541"/>
</dbReference>
<feature type="transmembrane region" description="Helical" evidence="2">
    <location>
        <begin position="305"/>
        <end position="323"/>
    </location>
</feature>
<dbReference type="EMBL" id="CP011309">
    <property type="protein sequence ID" value="AKF26619.1"/>
    <property type="molecule type" value="Genomic_DNA"/>
</dbReference>